<dbReference type="AlphaFoldDB" id="A0A1L9RY99"/>
<organism evidence="10 11">
    <name type="scientific">Aspergillus wentii DTO 134E9</name>
    <dbReference type="NCBI Taxonomy" id="1073089"/>
    <lineage>
        <taxon>Eukaryota</taxon>
        <taxon>Fungi</taxon>
        <taxon>Dikarya</taxon>
        <taxon>Ascomycota</taxon>
        <taxon>Pezizomycotina</taxon>
        <taxon>Eurotiomycetes</taxon>
        <taxon>Eurotiomycetidae</taxon>
        <taxon>Eurotiales</taxon>
        <taxon>Aspergillaceae</taxon>
        <taxon>Aspergillus</taxon>
        <taxon>Aspergillus subgen. Cremei</taxon>
    </lineage>
</organism>
<dbReference type="PANTHER" id="PTHR24305">
    <property type="entry name" value="CYTOCHROME P450"/>
    <property type="match status" value="1"/>
</dbReference>
<evidence type="ECO:0000256" key="5">
    <source>
        <dbReference type="ARBA" id="ARBA00023002"/>
    </source>
</evidence>
<dbReference type="InterPro" id="IPR017972">
    <property type="entry name" value="Cyt_P450_CS"/>
</dbReference>
<dbReference type="InterPro" id="IPR050121">
    <property type="entry name" value="Cytochrome_P450_monoxygenase"/>
</dbReference>
<evidence type="ECO:0000256" key="2">
    <source>
        <dbReference type="ARBA" id="ARBA00010617"/>
    </source>
</evidence>
<evidence type="ECO:0000313" key="11">
    <source>
        <dbReference type="Proteomes" id="UP000184383"/>
    </source>
</evidence>
<keyword evidence="4 8" id="KW-0479">Metal-binding</keyword>
<evidence type="ECO:0000256" key="7">
    <source>
        <dbReference type="ARBA" id="ARBA00023033"/>
    </source>
</evidence>
<keyword evidence="5 9" id="KW-0560">Oxidoreductase</keyword>
<evidence type="ECO:0000256" key="6">
    <source>
        <dbReference type="ARBA" id="ARBA00023004"/>
    </source>
</evidence>
<dbReference type="VEuPathDB" id="FungiDB:ASPWEDRAFT_37820"/>
<dbReference type="InterPro" id="IPR002401">
    <property type="entry name" value="Cyt_P450_E_grp-I"/>
</dbReference>
<keyword evidence="3 8" id="KW-0349">Heme</keyword>
<accession>A0A1L9RY99</accession>
<dbReference type="GO" id="GO:0016705">
    <property type="term" value="F:oxidoreductase activity, acting on paired donors, with incorporation or reduction of molecular oxygen"/>
    <property type="evidence" value="ECO:0007669"/>
    <property type="project" value="InterPro"/>
</dbReference>
<dbReference type="PROSITE" id="PS00086">
    <property type="entry name" value="CYTOCHROME_P450"/>
    <property type="match status" value="1"/>
</dbReference>
<dbReference type="InterPro" id="IPR001128">
    <property type="entry name" value="Cyt_P450"/>
</dbReference>
<evidence type="ECO:0000256" key="1">
    <source>
        <dbReference type="ARBA" id="ARBA00001971"/>
    </source>
</evidence>
<dbReference type="GO" id="GO:0005506">
    <property type="term" value="F:iron ion binding"/>
    <property type="evidence" value="ECO:0007669"/>
    <property type="project" value="InterPro"/>
</dbReference>
<dbReference type="Gene3D" id="1.10.630.10">
    <property type="entry name" value="Cytochrome P450"/>
    <property type="match status" value="1"/>
</dbReference>
<evidence type="ECO:0000256" key="3">
    <source>
        <dbReference type="ARBA" id="ARBA00022617"/>
    </source>
</evidence>
<dbReference type="EMBL" id="KV878210">
    <property type="protein sequence ID" value="OJJ39946.1"/>
    <property type="molecule type" value="Genomic_DNA"/>
</dbReference>
<dbReference type="SUPFAM" id="SSF48264">
    <property type="entry name" value="Cytochrome P450"/>
    <property type="match status" value="1"/>
</dbReference>
<evidence type="ECO:0000256" key="8">
    <source>
        <dbReference type="PIRSR" id="PIRSR602401-1"/>
    </source>
</evidence>
<dbReference type="RefSeq" id="XP_040693622.1">
    <property type="nucleotide sequence ID" value="XM_040834760.1"/>
</dbReference>
<dbReference type="GeneID" id="63750608"/>
<keyword evidence="7 9" id="KW-0503">Monooxygenase</keyword>
<dbReference type="PRINTS" id="PR00385">
    <property type="entry name" value="P450"/>
</dbReference>
<feature type="binding site" description="axial binding residue" evidence="8">
    <location>
        <position position="381"/>
    </location>
    <ligand>
        <name>heme</name>
        <dbReference type="ChEBI" id="CHEBI:30413"/>
    </ligand>
    <ligandPart>
        <name>Fe</name>
        <dbReference type="ChEBI" id="CHEBI:18248"/>
    </ligandPart>
</feature>
<evidence type="ECO:0000256" key="4">
    <source>
        <dbReference type="ARBA" id="ARBA00022723"/>
    </source>
</evidence>
<sequence length="452" mass="49419">MWRCHQKYGPVVRYGPNHVMFQSSSAAKDIYPIGRNFSKDPILDSAGKEFHNTFTFVDKKDHAQRRRLVGAAFTAGAIQAFAPKIQHYTGLFLEAIRPTPNASGWGAPINVGDWCSYLALDLALFLTFGIDFGAIEGSEYRHVVHDVTTANMKSIVLLHMPYLALGRLDKLLIPGPTAAGRRNINTIRKAIKKREGAITSGQDIYALMTSEKARQGSNIGRKQIEAECILMSSAGLDSTASAMSATIFYLTRYPHAYAKLAGEVRSMFPSVEHISLEGIRQCRYLHACIIESCRISPPAGSAQWRVAGKGGAVVDGVEVPEGYGCGVAMYATLHNEEYYPRPYEFIPERWLVDGGTLMSSASQVAAAEQAFVPFGTGSRACIGRPLAEMEIMMCVASLICKYDFQAAAGPAGKVGAGSPFAVQGRTNPLEFQVIDRMTPHREGPMIQLRERV</sequence>
<dbReference type="PANTHER" id="PTHR24305:SF237">
    <property type="entry name" value="CYTOCHROME P450 MONOOXYGENASE ATNE-RELATED"/>
    <property type="match status" value="1"/>
</dbReference>
<reference evidence="11" key="1">
    <citation type="journal article" date="2017" name="Genome Biol.">
        <title>Comparative genomics reveals high biological diversity and specific adaptations in the industrially and medically important fungal genus Aspergillus.</title>
        <authorList>
            <person name="de Vries R.P."/>
            <person name="Riley R."/>
            <person name="Wiebenga A."/>
            <person name="Aguilar-Osorio G."/>
            <person name="Amillis S."/>
            <person name="Uchima C.A."/>
            <person name="Anderluh G."/>
            <person name="Asadollahi M."/>
            <person name="Askin M."/>
            <person name="Barry K."/>
            <person name="Battaglia E."/>
            <person name="Bayram O."/>
            <person name="Benocci T."/>
            <person name="Braus-Stromeyer S.A."/>
            <person name="Caldana C."/>
            <person name="Canovas D."/>
            <person name="Cerqueira G.C."/>
            <person name="Chen F."/>
            <person name="Chen W."/>
            <person name="Choi C."/>
            <person name="Clum A."/>
            <person name="Dos Santos R.A."/>
            <person name="Damasio A.R."/>
            <person name="Diallinas G."/>
            <person name="Emri T."/>
            <person name="Fekete E."/>
            <person name="Flipphi M."/>
            <person name="Freyberg S."/>
            <person name="Gallo A."/>
            <person name="Gournas C."/>
            <person name="Habgood R."/>
            <person name="Hainaut M."/>
            <person name="Harispe M.L."/>
            <person name="Henrissat B."/>
            <person name="Hilden K.S."/>
            <person name="Hope R."/>
            <person name="Hossain A."/>
            <person name="Karabika E."/>
            <person name="Karaffa L."/>
            <person name="Karanyi Z."/>
            <person name="Krasevec N."/>
            <person name="Kuo A."/>
            <person name="Kusch H."/>
            <person name="LaButti K."/>
            <person name="Lagendijk E.L."/>
            <person name="Lapidus A."/>
            <person name="Levasseur A."/>
            <person name="Lindquist E."/>
            <person name="Lipzen A."/>
            <person name="Logrieco A.F."/>
            <person name="MacCabe A."/>
            <person name="Maekelae M.R."/>
            <person name="Malavazi I."/>
            <person name="Melin P."/>
            <person name="Meyer V."/>
            <person name="Mielnichuk N."/>
            <person name="Miskei M."/>
            <person name="Molnar A.P."/>
            <person name="Mule G."/>
            <person name="Ngan C.Y."/>
            <person name="Orejas M."/>
            <person name="Orosz E."/>
            <person name="Ouedraogo J.P."/>
            <person name="Overkamp K.M."/>
            <person name="Park H.-S."/>
            <person name="Perrone G."/>
            <person name="Piumi F."/>
            <person name="Punt P.J."/>
            <person name="Ram A.F."/>
            <person name="Ramon A."/>
            <person name="Rauscher S."/>
            <person name="Record E."/>
            <person name="Riano-Pachon D.M."/>
            <person name="Robert V."/>
            <person name="Roehrig J."/>
            <person name="Ruller R."/>
            <person name="Salamov A."/>
            <person name="Salih N.S."/>
            <person name="Samson R.A."/>
            <person name="Sandor E."/>
            <person name="Sanguinetti M."/>
            <person name="Schuetze T."/>
            <person name="Sepcic K."/>
            <person name="Shelest E."/>
            <person name="Sherlock G."/>
            <person name="Sophianopoulou V."/>
            <person name="Squina F.M."/>
            <person name="Sun H."/>
            <person name="Susca A."/>
            <person name="Todd R.B."/>
            <person name="Tsang A."/>
            <person name="Unkles S.E."/>
            <person name="van de Wiele N."/>
            <person name="van Rossen-Uffink D."/>
            <person name="Oliveira J.V."/>
            <person name="Vesth T.C."/>
            <person name="Visser J."/>
            <person name="Yu J.-H."/>
            <person name="Zhou M."/>
            <person name="Andersen M.R."/>
            <person name="Archer D.B."/>
            <person name="Baker S.E."/>
            <person name="Benoit I."/>
            <person name="Brakhage A.A."/>
            <person name="Braus G.H."/>
            <person name="Fischer R."/>
            <person name="Frisvad J.C."/>
            <person name="Goldman G.H."/>
            <person name="Houbraken J."/>
            <person name="Oakley B."/>
            <person name="Pocsi I."/>
            <person name="Scazzocchio C."/>
            <person name="Seiboth B."/>
            <person name="vanKuyk P.A."/>
            <person name="Wortman J."/>
            <person name="Dyer P.S."/>
            <person name="Grigoriev I.V."/>
        </authorList>
    </citation>
    <scope>NUCLEOTIDE SEQUENCE [LARGE SCALE GENOMIC DNA]</scope>
    <source>
        <strain evidence="11">DTO 134E9</strain>
    </source>
</reference>
<dbReference type="GO" id="GO:0004497">
    <property type="term" value="F:monooxygenase activity"/>
    <property type="evidence" value="ECO:0007669"/>
    <property type="project" value="UniProtKB-KW"/>
</dbReference>
<dbReference type="GO" id="GO:0020037">
    <property type="term" value="F:heme binding"/>
    <property type="evidence" value="ECO:0007669"/>
    <property type="project" value="InterPro"/>
</dbReference>
<evidence type="ECO:0000256" key="9">
    <source>
        <dbReference type="RuleBase" id="RU000461"/>
    </source>
</evidence>
<dbReference type="PRINTS" id="PR00463">
    <property type="entry name" value="EP450I"/>
</dbReference>
<dbReference type="OrthoDB" id="1470350at2759"/>
<evidence type="ECO:0000313" key="10">
    <source>
        <dbReference type="EMBL" id="OJJ39946.1"/>
    </source>
</evidence>
<keyword evidence="11" id="KW-1185">Reference proteome</keyword>
<keyword evidence="6 8" id="KW-0408">Iron</keyword>
<dbReference type="STRING" id="1073089.A0A1L9RY99"/>
<proteinExistence type="inferred from homology"/>
<dbReference type="CDD" id="cd11061">
    <property type="entry name" value="CYP67-like"/>
    <property type="match status" value="1"/>
</dbReference>
<gene>
    <name evidence="10" type="ORF">ASPWEDRAFT_37820</name>
</gene>
<comment type="cofactor">
    <cofactor evidence="1 8">
        <name>heme</name>
        <dbReference type="ChEBI" id="CHEBI:30413"/>
    </cofactor>
</comment>
<name>A0A1L9RY99_ASPWE</name>
<protein>
    <submittedName>
        <fullName evidence="10">Uncharacterized protein</fullName>
    </submittedName>
</protein>
<comment type="similarity">
    <text evidence="2 9">Belongs to the cytochrome P450 family.</text>
</comment>
<dbReference type="InterPro" id="IPR036396">
    <property type="entry name" value="Cyt_P450_sf"/>
</dbReference>
<dbReference type="Pfam" id="PF00067">
    <property type="entry name" value="p450"/>
    <property type="match status" value="1"/>
</dbReference>
<dbReference type="Proteomes" id="UP000184383">
    <property type="component" value="Unassembled WGS sequence"/>
</dbReference>